<evidence type="ECO:0000313" key="1">
    <source>
        <dbReference type="EMBL" id="SBW83937.1"/>
    </source>
</evidence>
<organism evidence="1 2">
    <name type="scientific">Pseudomonas veronii 1YdBTEX2</name>
    <dbReference type="NCBI Taxonomy" id="1295141"/>
    <lineage>
        <taxon>Bacteria</taxon>
        <taxon>Pseudomonadati</taxon>
        <taxon>Pseudomonadota</taxon>
        <taxon>Gammaproteobacteria</taxon>
        <taxon>Pseudomonadales</taxon>
        <taxon>Pseudomonadaceae</taxon>
        <taxon>Pseudomonas</taxon>
    </lineage>
</organism>
<protein>
    <recommendedName>
        <fullName evidence="3">Phosphoglycerate mutase</fullName>
    </recommendedName>
</protein>
<dbReference type="AlphaFoldDB" id="A0A1D3K6I9"/>
<evidence type="ECO:0000313" key="2">
    <source>
        <dbReference type="Proteomes" id="UP000245431"/>
    </source>
</evidence>
<evidence type="ECO:0008006" key="3">
    <source>
        <dbReference type="Google" id="ProtNLM"/>
    </source>
</evidence>
<sequence>MAYKKPRENLVLITHSGCIDHFERTMRVPAGQRSSDYAEAFFIAADGANAPRILGSLGFAQWKTVMGESSK</sequence>
<dbReference type="RefSeq" id="WP_152480508.1">
    <property type="nucleotide sequence ID" value="NZ_AOUH01000063.1"/>
</dbReference>
<dbReference type="EMBL" id="LT599583">
    <property type="protein sequence ID" value="SBW83937.1"/>
    <property type="molecule type" value="Genomic_DNA"/>
</dbReference>
<dbReference type="Proteomes" id="UP000245431">
    <property type="component" value="Chromosome PVE_r1"/>
</dbReference>
<proteinExistence type="predicted"/>
<reference evidence="2" key="1">
    <citation type="submission" date="2016-07" db="EMBL/GenBank/DDBJ databases">
        <authorList>
            <person name="Florea S."/>
            <person name="Webb J.S."/>
            <person name="Jaromczyk J."/>
            <person name="Schardl C.L."/>
        </authorList>
    </citation>
    <scope>NUCLEOTIDE SEQUENCE [LARGE SCALE GENOMIC DNA]</scope>
    <source>
        <strain evidence="2">1YdBTEX2</strain>
    </source>
</reference>
<gene>
    <name evidence="1" type="ORF">PVE_R1G6058</name>
</gene>
<name>A0A1D3K6I9_PSEVE</name>
<accession>A0A1D3K6I9</accession>